<reference evidence="1" key="1">
    <citation type="submission" date="2018-05" db="EMBL/GenBank/DDBJ databases">
        <authorList>
            <person name="Lanie J.A."/>
            <person name="Ng W.-L."/>
            <person name="Kazmierczak K.M."/>
            <person name="Andrzejewski T.M."/>
            <person name="Davidsen T.M."/>
            <person name="Wayne K.J."/>
            <person name="Tettelin H."/>
            <person name="Glass J.I."/>
            <person name="Rusch D."/>
            <person name="Podicherti R."/>
            <person name="Tsui H.-C.T."/>
            <person name="Winkler M.E."/>
        </authorList>
    </citation>
    <scope>NUCLEOTIDE SEQUENCE</scope>
</reference>
<protein>
    <recommendedName>
        <fullName evidence="2">NIPSNAP domain-containing protein</fullName>
    </recommendedName>
</protein>
<dbReference type="EMBL" id="UINC01048196">
    <property type="protein sequence ID" value="SVB58443.1"/>
    <property type="molecule type" value="Genomic_DNA"/>
</dbReference>
<name>A0A382F8C0_9ZZZZ</name>
<gene>
    <name evidence="1" type="ORF">METZ01_LOCUS211297</name>
</gene>
<accession>A0A382F8C0</accession>
<dbReference type="AlphaFoldDB" id="A0A382F8C0"/>
<proteinExistence type="predicted"/>
<evidence type="ECO:0000313" key="1">
    <source>
        <dbReference type="EMBL" id="SVB58443.1"/>
    </source>
</evidence>
<organism evidence="1">
    <name type="scientific">marine metagenome</name>
    <dbReference type="NCBI Taxonomy" id="408172"/>
    <lineage>
        <taxon>unclassified sequences</taxon>
        <taxon>metagenomes</taxon>
        <taxon>ecological metagenomes</taxon>
    </lineage>
</organism>
<sequence length="232" mass="26405">MKKLLILSSCLFSLVISNSALSIEADVWRYKVKPGHLEEAVKLFEEALDIAEEVGINTTIAQQSQGKDGEFIFHWADFYESAEARANSPYDNDKHTKYLNKFYESDAMSTVRNYTMTLIDDELCSNPGVVSVYVWKPNPGMMSETLELFRSSKAIFEKHGFEIDLWQEGIGGMDNLQFVMCSVSPEEQVKSIRSLNSDEDWLAQQPNAPIWDSYNEASKLIYSFELTPIIPD</sequence>
<evidence type="ECO:0008006" key="2">
    <source>
        <dbReference type="Google" id="ProtNLM"/>
    </source>
</evidence>